<dbReference type="InterPro" id="IPR017972">
    <property type="entry name" value="Cyt_P450_CS"/>
</dbReference>
<dbReference type="InterPro" id="IPR002401">
    <property type="entry name" value="Cyt_P450_E_grp-I"/>
</dbReference>
<gene>
    <name evidence="13" type="primary">CYP736A187</name>
</gene>
<dbReference type="GO" id="GO:0016020">
    <property type="term" value="C:membrane"/>
    <property type="evidence" value="ECO:0007669"/>
    <property type="project" value="UniProtKB-SubCell"/>
</dbReference>
<dbReference type="FunFam" id="1.10.630.10:FF:000011">
    <property type="entry name" value="Cytochrome P450 83B1"/>
    <property type="match status" value="1"/>
</dbReference>
<evidence type="ECO:0000256" key="11">
    <source>
        <dbReference type="RuleBase" id="RU000461"/>
    </source>
</evidence>
<keyword evidence="4 10" id="KW-0349">Heme</keyword>
<name>A0A2S1XYT4_9FABA</name>
<dbReference type="CDD" id="cd11072">
    <property type="entry name" value="CYP71-like"/>
    <property type="match status" value="1"/>
</dbReference>
<sequence length="502" mass="56900">MLPQALAATPAFLLLILLFILSVALLLLNPKGHKNGRKYPPGPKPLPIIGHLHLLGKLPHRSIHNLSQKYGPIMSLKLGQVPTIVISSPETAELILKTHDSVFASRPLTQASKYICYNSKGLIFSEYGSYWRNVTKLCTLELLSVLKVQSFAPLRSEEVGLFVKSLEKSAASREVVNVTEKVGNLVENIVHKMIWGRSNDDKFGMKRLVHEVLLLMGVFDLGDYLPWGLGRRYKKAHKDFDHVLEQIIKDHEASSHLSDQKSGQSVDFTDMLLSHMHRSKDKNVVNQTNIKAILLDMIIGSIDSTIMTVDWTMAELLRHPKVMKKLQDELKNVVGMRRLVEEADIPKLPYLNMVVKETFRLYPPAPFLVPRESTEDITINGYFIAKKSRVLVNSWTLGRDPKVWSDNAEEYYPERFENTDIDPHGLQFQFLPFGSGRRRCPGMQLGLTTVPFILAQIVHCFNWELPLGISAHDLDMTEEFGLTTPRVQNLLAIPTYRLINEA</sequence>
<keyword evidence="8 11" id="KW-0503">Monooxygenase</keyword>
<dbReference type="GO" id="GO:0004497">
    <property type="term" value="F:monooxygenase activity"/>
    <property type="evidence" value="ECO:0007669"/>
    <property type="project" value="UniProtKB-KW"/>
</dbReference>
<evidence type="ECO:0000256" key="6">
    <source>
        <dbReference type="ARBA" id="ARBA00023002"/>
    </source>
</evidence>
<keyword evidence="5 10" id="KW-0479">Metal-binding</keyword>
<accession>A0A2S1XYT4</accession>
<dbReference type="PROSITE" id="PS00086">
    <property type="entry name" value="CYTOCHROME_P450"/>
    <property type="match status" value="1"/>
</dbReference>
<protein>
    <submittedName>
        <fullName evidence="13">Cytochrome P450 736A187</fullName>
    </submittedName>
</protein>
<evidence type="ECO:0000256" key="5">
    <source>
        <dbReference type="ARBA" id="ARBA00022723"/>
    </source>
</evidence>
<dbReference type="EMBL" id="MH059898">
    <property type="protein sequence ID" value="AWJ96873.1"/>
    <property type="molecule type" value="Genomic_DNA"/>
</dbReference>
<dbReference type="Gene3D" id="1.10.630.10">
    <property type="entry name" value="Cytochrome P450"/>
    <property type="match status" value="1"/>
</dbReference>
<dbReference type="AlphaFoldDB" id="A0A2S1XYT4"/>
<feature type="binding site" description="axial binding residue" evidence="10">
    <location>
        <position position="440"/>
    </location>
    <ligand>
        <name>heme</name>
        <dbReference type="ChEBI" id="CHEBI:30413"/>
    </ligand>
    <ligandPart>
        <name>Fe</name>
        <dbReference type="ChEBI" id="CHEBI:18248"/>
    </ligandPart>
</feature>
<comment type="similarity">
    <text evidence="3 11">Belongs to the cytochrome P450 family.</text>
</comment>
<evidence type="ECO:0000256" key="2">
    <source>
        <dbReference type="ARBA" id="ARBA00004370"/>
    </source>
</evidence>
<keyword evidence="12" id="KW-0812">Transmembrane</keyword>
<keyword evidence="9 12" id="KW-0472">Membrane</keyword>
<evidence type="ECO:0000256" key="3">
    <source>
        <dbReference type="ARBA" id="ARBA00010617"/>
    </source>
</evidence>
<evidence type="ECO:0000256" key="4">
    <source>
        <dbReference type="ARBA" id="ARBA00022617"/>
    </source>
</evidence>
<reference evidence="13" key="1">
    <citation type="journal article" date="2018" name="New Phytol.">
        <title>Micro- and macroevolutionary adaptation through repeated loss of a complete metabolic pathway.</title>
        <authorList>
            <person name="Olsen K.M."/>
            <person name="Small L.L."/>
        </authorList>
    </citation>
    <scope>NUCLEOTIDE SEQUENCE</scope>
    <source>
        <strain evidence="13">PI210354</strain>
    </source>
</reference>
<evidence type="ECO:0000256" key="10">
    <source>
        <dbReference type="PIRSR" id="PIRSR602401-1"/>
    </source>
</evidence>
<keyword evidence="12" id="KW-1133">Transmembrane helix</keyword>
<dbReference type="PANTHER" id="PTHR47943:SF9">
    <property type="entry name" value="CYTOCHROME P450"/>
    <property type="match status" value="1"/>
</dbReference>
<keyword evidence="6 11" id="KW-0560">Oxidoreductase</keyword>
<dbReference type="Pfam" id="PF00067">
    <property type="entry name" value="p450"/>
    <property type="match status" value="1"/>
</dbReference>
<evidence type="ECO:0000256" key="7">
    <source>
        <dbReference type="ARBA" id="ARBA00023004"/>
    </source>
</evidence>
<dbReference type="GO" id="GO:0016705">
    <property type="term" value="F:oxidoreductase activity, acting on paired donors, with incorporation or reduction of molecular oxygen"/>
    <property type="evidence" value="ECO:0007669"/>
    <property type="project" value="InterPro"/>
</dbReference>
<evidence type="ECO:0000256" key="9">
    <source>
        <dbReference type="ARBA" id="ARBA00023136"/>
    </source>
</evidence>
<keyword evidence="7 10" id="KW-0408">Iron</keyword>
<evidence type="ECO:0000256" key="8">
    <source>
        <dbReference type="ARBA" id="ARBA00023033"/>
    </source>
</evidence>
<dbReference type="InterPro" id="IPR001128">
    <property type="entry name" value="Cyt_P450"/>
</dbReference>
<comment type="subcellular location">
    <subcellularLocation>
        <location evidence="2">Membrane</location>
    </subcellularLocation>
</comment>
<evidence type="ECO:0000256" key="1">
    <source>
        <dbReference type="ARBA" id="ARBA00001971"/>
    </source>
</evidence>
<comment type="cofactor">
    <cofactor evidence="1 10">
        <name>heme</name>
        <dbReference type="ChEBI" id="CHEBI:30413"/>
    </cofactor>
</comment>
<proteinExistence type="inferred from homology"/>
<dbReference type="GO" id="GO:0005506">
    <property type="term" value="F:iron ion binding"/>
    <property type="evidence" value="ECO:0007669"/>
    <property type="project" value="InterPro"/>
</dbReference>
<evidence type="ECO:0000256" key="12">
    <source>
        <dbReference type="SAM" id="Phobius"/>
    </source>
</evidence>
<dbReference type="GO" id="GO:0020037">
    <property type="term" value="F:heme binding"/>
    <property type="evidence" value="ECO:0007669"/>
    <property type="project" value="InterPro"/>
</dbReference>
<evidence type="ECO:0000313" key="13">
    <source>
        <dbReference type="EMBL" id="AWJ96873.1"/>
    </source>
</evidence>
<dbReference type="PANTHER" id="PTHR47943">
    <property type="entry name" value="CYTOCHROME P450 93A3-LIKE"/>
    <property type="match status" value="1"/>
</dbReference>
<organism evidence="13">
    <name type="scientific">Trifolium nigrescens subsp. nigrescens</name>
    <dbReference type="NCBI Taxonomy" id="360326"/>
    <lineage>
        <taxon>Eukaryota</taxon>
        <taxon>Viridiplantae</taxon>
        <taxon>Streptophyta</taxon>
        <taxon>Embryophyta</taxon>
        <taxon>Tracheophyta</taxon>
        <taxon>Spermatophyta</taxon>
        <taxon>Magnoliopsida</taxon>
        <taxon>eudicotyledons</taxon>
        <taxon>Gunneridae</taxon>
        <taxon>Pentapetalae</taxon>
        <taxon>rosids</taxon>
        <taxon>fabids</taxon>
        <taxon>Fabales</taxon>
        <taxon>Fabaceae</taxon>
        <taxon>Papilionoideae</taxon>
        <taxon>50 kb inversion clade</taxon>
        <taxon>NPAAA clade</taxon>
        <taxon>Hologalegina</taxon>
        <taxon>IRL clade</taxon>
        <taxon>Trifolieae</taxon>
        <taxon>Trifolium</taxon>
    </lineage>
</organism>
<dbReference type="SUPFAM" id="SSF48264">
    <property type="entry name" value="Cytochrome P450"/>
    <property type="match status" value="1"/>
</dbReference>
<dbReference type="PRINTS" id="PR00463">
    <property type="entry name" value="EP450I"/>
</dbReference>
<feature type="transmembrane region" description="Helical" evidence="12">
    <location>
        <begin position="6"/>
        <end position="28"/>
    </location>
</feature>
<dbReference type="PRINTS" id="PR00385">
    <property type="entry name" value="P450"/>
</dbReference>
<dbReference type="InterPro" id="IPR036396">
    <property type="entry name" value="Cyt_P450_sf"/>
</dbReference>